<dbReference type="AlphaFoldDB" id="A0A0A9T551"/>
<dbReference type="EMBL" id="GBRH01250028">
    <property type="protein sequence ID" value="JAD47867.1"/>
    <property type="molecule type" value="Transcribed_RNA"/>
</dbReference>
<protein>
    <submittedName>
        <fullName evidence="1">Uncharacterized protein</fullName>
    </submittedName>
</protein>
<sequence>MRQAAANGKMAKYRYFVRMMISKSIWSVYSGTRNWSY</sequence>
<organism evidence="1">
    <name type="scientific">Arundo donax</name>
    <name type="common">Giant reed</name>
    <name type="synonym">Donax arundinaceus</name>
    <dbReference type="NCBI Taxonomy" id="35708"/>
    <lineage>
        <taxon>Eukaryota</taxon>
        <taxon>Viridiplantae</taxon>
        <taxon>Streptophyta</taxon>
        <taxon>Embryophyta</taxon>
        <taxon>Tracheophyta</taxon>
        <taxon>Spermatophyta</taxon>
        <taxon>Magnoliopsida</taxon>
        <taxon>Liliopsida</taxon>
        <taxon>Poales</taxon>
        <taxon>Poaceae</taxon>
        <taxon>PACMAD clade</taxon>
        <taxon>Arundinoideae</taxon>
        <taxon>Arundineae</taxon>
        <taxon>Arundo</taxon>
    </lineage>
</organism>
<proteinExistence type="predicted"/>
<name>A0A0A9T551_ARUDO</name>
<reference evidence="1" key="1">
    <citation type="submission" date="2014-09" db="EMBL/GenBank/DDBJ databases">
        <authorList>
            <person name="Magalhaes I.L.F."/>
            <person name="Oliveira U."/>
            <person name="Santos F.R."/>
            <person name="Vidigal T.H.D.A."/>
            <person name="Brescovit A.D."/>
            <person name="Santos A.J."/>
        </authorList>
    </citation>
    <scope>NUCLEOTIDE SEQUENCE</scope>
    <source>
        <tissue evidence="1">Shoot tissue taken approximately 20 cm above the soil surface</tissue>
    </source>
</reference>
<accession>A0A0A9T551</accession>
<reference evidence="1" key="2">
    <citation type="journal article" date="2015" name="Data Brief">
        <title>Shoot transcriptome of the giant reed, Arundo donax.</title>
        <authorList>
            <person name="Barrero R.A."/>
            <person name="Guerrero F.D."/>
            <person name="Moolhuijzen P."/>
            <person name="Goolsby J.A."/>
            <person name="Tidwell J."/>
            <person name="Bellgard S.E."/>
            <person name="Bellgard M.I."/>
        </authorList>
    </citation>
    <scope>NUCLEOTIDE SEQUENCE</scope>
    <source>
        <tissue evidence="1">Shoot tissue taken approximately 20 cm above the soil surface</tissue>
    </source>
</reference>
<evidence type="ECO:0000313" key="1">
    <source>
        <dbReference type="EMBL" id="JAD47867.1"/>
    </source>
</evidence>